<comment type="subcellular location">
    <subcellularLocation>
        <location evidence="1">Cell membrane</location>
        <topology evidence="1">Multi-pass membrane protein</topology>
    </subcellularLocation>
</comment>
<proteinExistence type="inferred from homology"/>
<dbReference type="Pfam" id="PF00924">
    <property type="entry name" value="MS_channel_2nd"/>
    <property type="match status" value="1"/>
</dbReference>
<organism evidence="10 11">
    <name type="scientific">Candidatus Limivivens intestinipullorum</name>
    <dbReference type="NCBI Taxonomy" id="2840858"/>
    <lineage>
        <taxon>Bacteria</taxon>
        <taxon>Bacillati</taxon>
        <taxon>Bacillota</taxon>
        <taxon>Clostridia</taxon>
        <taxon>Lachnospirales</taxon>
        <taxon>Lachnospiraceae</taxon>
        <taxon>Lachnospiraceae incertae sedis</taxon>
        <taxon>Candidatus Limivivens</taxon>
    </lineage>
</organism>
<evidence type="ECO:0000256" key="5">
    <source>
        <dbReference type="ARBA" id="ARBA00022989"/>
    </source>
</evidence>
<evidence type="ECO:0000259" key="9">
    <source>
        <dbReference type="Pfam" id="PF21082"/>
    </source>
</evidence>
<evidence type="ECO:0000313" key="11">
    <source>
        <dbReference type="Proteomes" id="UP000823935"/>
    </source>
</evidence>
<accession>A0A9D1EW48</accession>
<dbReference type="InterPro" id="IPR049278">
    <property type="entry name" value="MS_channel_C"/>
</dbReference>
<dbReference type="EMBL" id="DVIQ01000099">
    <property type="protein sequence ID" value="HIS32736.1"/>
    <property type="molecule type" value="Genomic_DNA"/>
</dbReference>
<dbReference type="Gene3D" id="1.10.287.1260">
    <property type="match status" value="1"/>
</dbReference>
<evidence type="ECO:0000256" key="2">
    <source>
        <dbReference type="ARBA" id="ARBA00008017"/>
    </source>
</evidence>
<sequence>MEALQAIWKTVSETAWIAILLQAALTFLITWGVVKLINRAFEKLKNKKNLNIQFLRRILTGIVWIIGVLQILSLIPGMSSLARTVLAGSGIAAVVIGLAAQESCGNLVSGFLIAVFHPFNVGDRVHLIGSNLTGWVEDITLRHTVIRTSTNSRIIIPNSEMSTEKIENSDYADSAVSDAIEVSVSYESDLERAMEIMGQVIGDHPLYYDTRSREEKLKDAPKVRVFVKEFADSGIVLRASMWTRTINENYGACSDARFAIKKAFDQEGIEIPYQKLVILPENKES</sequence>
<dbReference type="InterPro" id="IPR045275">
    <property type="entry name" value="MscS_archaea/bacteria_type"/>
</dbReference>
<reference evidence="10" key="2">
    <citation type="journal article" date="2021" name="PeerJ">
        <title>Extensive microbial diversity within the chicken gut microbiome revealed by metagenomics and culture.</title>
        <authorList>
            <person name="Gilroy R."/>
            <person name="Ravi A."/>
            <person name="Getino M."/>
            <person name="Pursley I."/>
            <person name="Horton D.L."/>
            <person name="Alikhan N.F."/>
            <person name="Baker D."/>
            <person name="Gharbi K."/>
            <person name="Hall N."/>
            <person name="Watson M."/>
            <person name="Adriaenssens E.M."/>
            <person name="Foster-Nyarko E."/>
            <person name="Jarju S."/>
            <person name="Secka A."/>
            <person name="Antonio M."/>
            <person name="Oren A."/>
            <person name="Chaudhuri R.R."/>
            <person name="La Ragione R."/>
            <person name="Hildebrand F."/>
            <person name="Pallen M.J."/>
        </authorList>
    </citation>
    <scope>NUCLEOTIDE SEQUENCE</scope>
    <source>
        <strain evidence="10">CHK190-19873</strain>
    </source>
</reference>
<evidence type="ECO:0000256" key="4">
    <source>
        <dbReference type="ARBA" id="ARBA00022692"/>
    </source>
</evidence>
<dbReference type="InterPro" id="IPR011066">
    <property type="entry name" value="MscS_channel_C_sf"/>
</dbReference>
<name>A0A9D1EW48_9FIRM</name>
<evidence type="ECO:0000256" key="6">
    <source>
        <dbReference type="ARBA" id="ARBA00023136"/>
    </source>
</evidence>
<dbReference type="SUPFAM" id="SSF50182">
    <property type="entry name" value="Sm-like ribonucleoproteins"/>
    <property type="match status" value="1"/>
</dbReference>
<evidence type="ECO:0000256" key="3">
    <source>
        <dbReference type="ARBA" id="ARBA00022475"/>
    </source>
</evidence>
<dbReference type="InterPro" id="IPR011014">
    <property type="entry name" value="MscS_channel_TM-2"/>
</dbReference>
<feature type="domain" description="Mechanosensitive ion channel MscS" evidence="8">
    <location>
        <begin position="104"/>
        <end position="169"/>
    </location>
</feature>
<dbReference type="Proteomes" id="UP000823935">
    <property type="component" value="Unassembled WGS sequence"/>
</dbReference>
<feature type="transmembrane region" description="Helical" evidence="7">
    <location>
        <begin position="54"/>
        <end position="75"/>
    </location>
</feature>
<comment type="caution">
    <text evidence="10">The sequence shown here is derived from an EMBL/GenBank/DDBJ whole genome shotgun (WGS) entry which is preliminary data.</text>
</comment>
<dbReference type="Pfam" id="PF21082">
    <property type="entry name" value="MS_channel_3rd"/>
    <property type="match status" value="1"/>
</dbReference>
<keyword evidence="4 7" id="KW-0812">Transmembrane</keyword>
<feature type="domain" description="Mechanosensitive ion channel MscS C-terminal" evidence="9">
    <location>
        <begin position="180"/>
        <end position="271"/>
    </location>
</feature>
<comment type="similarity">
    <text evidence="2">Belongs to the MscS (TC 1.A.23) family.</text>
</comment>
<dbReference type="PANTHER" id="PTHR30221:SF1">
    <property type="entry name" value="SMALL-CONDUCTANCE MECHANOSENSITIVE CHANNEL"/>
    <property type="match status" value="1"/>
</dbReference>
<dbReference type="InterPro" id="IPR006685">
    <property type="entry name" value="MscS_channel_2nd"/>
</dbReference>
<reference evidence="10" key="1">
    <citation type="submission" date="2020-10" db="EMBL/GenBank/DDBJ databases">
        <authorList>
            <person name="Gilroy R."/>
        </authorList>
    </citation>
    <scope>NUCLEOTIDE SEQUENCE</scope>
    <source>
        <strain evidence="10">CHK190-19873</strain>
    </source>
</reference>
<dbReference type="GO" id="GO:0005886">
    <property type="term" value="C:plasma membrane"/>
    <property type="evidence" value="ECO:0007669"/>
    <property type="project" value="UniProtKB-SubCell"/>
</dbReference>
<evidence type="ECO:0000256" key="1">
    <source>
        <dbReference type="ARBA" id="ARBA00004651"/>
    </source>
</evidence>
<protein>
    <submittedName>
        <fullName evidence="10">Mechanosensitive ion channel family protein</fullName>
    </submittedName>
</protein>
<dbReference type="AlphaFoldDB" id="A0A9D1EW48"/>
<evidence type="ECO:0000256" key="7">
    <source>
        <dbReference type="SAM" id="Phobius"/>
    </source>
</evidence>
<gene>
    <name evidence="10" type="ORF">IAB44_14510</name>
</gene>
<dbReference type="Gene3D" id="3.30.70.100">
    <property type="match status" value="1"/>
</dbReference>
<evidence type="ECO:0000313" key="10">
    <source>
        <dbReference type="EMBL" id="HIS32736.1"/>
    </source>
</evidence>
<dbReference type="InterPro" id="IPR010920">
    <property type="entry name" value="LSM_dom_sf"/>
</dbReference>
<dbReference type="SUPFAM" id="SSF82861">
    <property type="entry name" value="Mechanosensitive channel protein MscS (YggB), transmembrane region"/>
    <property type="match status" value="1"/>
</dbReference>
<feature type="transmembrane region" description="Helical" evidence="7">
    <location>
        <begin position="15"/>
        <end position="34"/>
    </location>
</feature>
<dbReference type="SUPFAM" id="SSF82689">
    <property type="entry name" value="Mechanosensitive channel protein MscS (YggB), C-terminal domain"/>
    <property type="match status" value="1"/>
</dbReference>
<dbReference type="InterPro" id="IPR023408">
    <property type="entry name" value="MscS_beta-dom_sf"/>
</dbReference>
<keyword evidence="5 7" id="KW-1133">Transmembrane helix</keyword>
<dbReference type="Gene3D" id="2.30.30.60">
    <property type="match status" value="1"/>
</dbReference>
<evidence type="ECO:0000259" key="8">
    <source>
        <dbReference type="Pfam" id="PF00924"/>
    </source>
</evidence>
<keyword evidence="3" id="KW-1003">Cell membrane</keyword>
<keyword evidence="6 7" id="KW-0472">Membrane</keyword>
<dbReference type="GO" id="GO:0008381">
    <property type="term" value="F:mechanosensitive monoatomic ion channel activity"/>
    <property type="evidence" value="ECO:0007669"/>
    <property type="project" value="InterPro"/>
</dbReference>
<dbReference type="PANTHER" id="PTHR30221">
    <property type="entry name" value="SMALL-CONDUCTANCE MECHANOSENSITIVE CHANNEL"/>
    <property type="match status" value="1"/>
</dbReference>